<name>A0A1X7LXK6_9BACL</name>
<accession>A0A1X7LXK6</accession>
<organism evidence="1 2">
    <name type="scientific">Paenibacillus aquistagni</name>
    <dbReference type="NCBI Taxonomy" id="1852522"/>
    <lineage>
        <taxon>Bacteria</taxon>
        <taxon>Bacillati</taxon>
        <taxon>Bacillota</taxon>
        <taxon>Bacilli</taxon>
        <taxon>Bacillales</taxon>
        <taxon>Paenibacillaceae</taxon>
        <taxon>Paenibacillus</taxon>
    </lineage>
</organism>
<keyword evidence="2" id="KW-1185">Reference proteome</keyword>
<gene>
    <name evidence="1" type="ORF">SAMN06295960_4727</name>
</gene>
<protein>
    <submittedName>
        <fullName evidence="1">Uncharacterized protein</fullName>
    </submittedName>
</protein>
<sequence length="73" mass="7839">MGVQRCCLQAIHREAQTGLQQPTARQPVTAPKPASDAASQLLLFARCHRILLVADPITPAAGIELRMGIARLP</sequence>
<evidence type="ECO:0000313" key="2">
    <source>
        <dbReference type="Proteomes" id="UP000193834"/>
    </source>
</evidence>
<reference evidence="1 2" key="1">
    <citation type="submission" date="2017-04" db="EMBL/GenBank/DDBJ databases">
        <authorList>
            <person name="Afonso C.L."/>
            <person name="Miller P.J."/>
            <person name="Scott M.A."/>
            <person name="Spackman E."/>
            <person name="Goraichik I."/>
            <person name="Dimitrov K.M."/>
            <person name="Suarez D.L."/>
            <person name="Swayne D.E."/>
        </authorList>
    </citation>
    <scope>NUCLEOTIDE SEQUENCE [LARGE SCALE GENOMIC DNA]</scope>
    <source>
        <strain evidence="1 2">11</strain>
    </source>
</reference>
<dbReference type="AlphaFoldDB" id="A0A1X7LXK6"/>
<proteinExistence type="predicted"/>
<dbReference type="EMBL" id="FXAZ01000010">
    <property type="protein sequence ID" value="SMG58585.1"/>
    <property type="molecule type" value="Genomic_DNA"/>
</dbReference>
<dbReference type="Proteomes" id="UP000193834">
    <property type="component" value="Unassembled WGS sequence"/>
</dbReference>
<evidence type="ECO:0000313" key="1">
    <source>
        <dbReference type="EMBL" id="SMG58585.1"/>
    </source>
</evidence>